<evidence type="ECO:0000313" key="2">
    <source>
        <dbReference type="EMBL" id="UYV65978.1"/>
    </source>
</evidence>
<feature type="domain" description="Reverse transcriptase" evidence="1">
    <location>
        <begin position="1"/>
        <end position="126"/>
    </location>
</feature>
<protein>
    <recommendedName>
        <fullName evidence="1">Reverse transcriptase domain-containing protein</fullName>
    </recommendedName>
</protein>
<dbReference type="PROSITE" id="PS50878">
    <property type="entry name" value="RT_POL"/>
    <property type="match status" value="1"/>
</dbReference>
<keyword evidence="3" id="KW-1185">Reference proteome</keyword>
<accession>A0ABY6KBP7</accession>
<dbReference type="PANTHER" id="PTHR37984">
    <property type="entry name" value="PROTEIN CBG26694"/>
    <property type="match status" value="1"/>
</dbReference>
<dbReference type="InterPro" id="IPR043128">
    <property type="entry name" value="Rev_trsase/Diguanyl_cyclase"/>
</dbReference>
<dbReference type="Gene3D" id="3.30.70.270">
    <property type="match status" value="1"/>
</dbReference>
<dbReference type="Proteomes" id="UP001235939">
    <property type="component" value="Chromosome 03"/>
</dbReference>
<name>A0ABY6KBP7_9ARAC</name>
<dbReference type="PANTHER" id="PTHR37984:SF5">
    <property type="entry name" value="PROTEIN NYNRIN-LIKE"/>
    <property type="match status" value="1"/>
</dbReference>
<organism evidence="2 3">
    <name type="scientific">Cordylochernes scorpioides</name>
    <dbReference type="NCBI Taxonomy" id="51811"/>
    <lineage>
        <taxon>Eukaryota</taxon>
        <taxon>Metazoa</taxon>
        <taxon>Ecdysozoa</taxon>
        <taxon>Arthropoda</taxon>
        <taxon>Chelicerata</taxon>
        <taxon>Arachnida</taxon>
        <taxon>Pseudoscorpiones</taxon>
        <taxon>Cheliferoidea</taxon>
        <taxon>Chernetidae</taxon>
        <taxon>Cordylochernes</taxon>
    </lineage>
</organism>
<evidence type="ECO:0000313" key="3">
    <source>
        <dbReference type="Proteomes" id="UP001235939"/>
    </source>
</evidence>
<dbReference type="InterPro" id="IPR043502">
    <property type="entry name" value="DNA/RNA_pol_sf"/>
</dbReference>
<dbReference type="SUPFAM" id="SSF56672">
    <property type="entry name" value="DNA/RNA polymerases"/>
    <property type="match status" value="1"/>
</dbReference>
<dbReference type="InterPro" id="IPR050951">
    <property type="entry name" value="Retrovirus_Pol_polyprotein"/>
</dbReference>
<dbReference type="EMBL" id="CP092865">
    <property type="protein sequence ID" value="UYV65978.1"/>
    <property type="molecule type" value="Genomic_DNA"/>
</dbReference>
<dbReference type="Pfam" id="PF00078">
    <property type="entry name" value="RVT_1"/>
    <property type="match status" value="1"/>
</dbReference>
<reference evidence="2 3" key="1">
    <citation type="submission" date="2022-01" db="EMBL/GenBank/DDBJ databases">
        <title>A chromosomal length assembly of Cordylochernes scorpioides.</title>
        <authorList>
            <person name="Zeh D."/>
            <person name="Zeh J."/>
        </authorList>
    </citation>
    <scope>NUCLEOTIDE SEQUENCE [LARGE SCALE GENOMIC DNA]</scope>
    <source>
        <strain evidence="2">IN4F17</strain>
        <tissue evidence="2">Whole Body</tissue>
    </source>
</reference>
<dbReference type="InterPro" id="IPR000477">
    <property type="entry name" value="RT_dom"/>
</dbReference>
<dbReference type="Gene3D" id="3.10.10.10">
    <property type="entry name" value="HIV Type 1 Reverse Transcriptase, subunit A, domain 1"/>
    <property type="match status" value="1"/>
</dbReference>
<proteinExistence type="predicted"/>
<sequence>MLHALKGAKVFAKLDAKKGFWQVDLDPQSKPLTTFITHRGCYRFCKVPFGLSSAPEAYQKGMDSILLDLKGVICYLDDVVVYAKDRQELEERLRKVLQRFDKVGIRLNRNKCKFAMEELDILGHIVSSEELAKYPFLINQEKPTMYIFWGVGPHQRGASYTSTTKKVGLWGILKQTSERVPLQGYGGAASVLLLESAAKASASMLGTASNYRQSQTFTKVCLNHGAMINHSCTPTPHSMRSDVDLHAASPVVQNKQGRVQDLGSGFCPISIIQSPQTSNFAASKQLSILQCNINGLCSTATKIKLEEIMEK</sequence>
<evidence type="ECO:0000259" key="1">
    <source>
        <dbReference type="PROSITE" id="PS50878"/>
    </source>
</evidence>
<gene>
    <name evidence="2" type="ORF">LAZ67_3006049</name>
</gene>
<dbReference type="CDD" id="cd01647">
    <property type="entry name" value="RT_LTR"/>
    <property type="match status" value="1"/>
</dbReference>